<feature type="compositionally biased region" description="Acidic residues" evidence="2">
    <location>
        <begin position="249"/>
        <end position="262"/>
    </location>
</feature>
<dbReference type="InterPro" id="IPR055414">
    <property type="entry name" value="LRR_R13L4/SHOC2-like"/>
</dbReference>
<gene>
    <name evidence="4" type="ORF">TRITD_1Av1G213530</name>
</gene>
<reference evidence="4 5" key="1">
    <citation type="submission" date="2017-09" db="EMBL/GenBank/DDBJ databases">
        <authorList>
            <consortium name="International Durum Wheat Genome Sequencing Consortium (IDWGSC)"/>
            <person name="Milanesi L."/>
        </authorList>
    </citation>
    <scope>NUCLEOTIDE SEQUENCE [LARGE SCALE GENOMIC DNA]</scope>
    <source>
        <strain evidence="5">cv. Svevo</strain>
    </source>
</reference>
<dbReference type="PANTHER" id="PTHR36766:SF40">
    <property type="entry name" value="DISEASE RESISTANCE PROTEIN RGA3"/>
    <property type="match status" value="1"/>
</dbReference>
<sequence length="268" mass="30784">MDNLVEWWTTQTGEEDGEFLIPNLHNLELKDCPKLKFLPYPPRSMFWILDNSNEALAGPRLGFWELSSSTLPCRMGIKNCIFRSSEWCILQQFPALEEFSLTSCRGLRALPEAISCFTSLKKLSLMSLEDLEMLPDWLGYLPSLQVLGIKDCRNLRILPASMGNLTALRVLMLLECEGLYRLPEWLGQFSSLRELHIRDCLDITFLPESIRNLTALEELYISGCSSLVHRSRREDACKVSHTRKVILEPEEEPNEEGQEEFTDVGLRL</sequence>
<dbReference type="InterPro" id="IPR032675">
    <property type="entry name" value="LRR_dom_sf"/>
</dbReference>
<keyword evidence="1" id="KW-0677">Repeat</keyword>
<dbReference type="SUPFAM" id="SSF52047">
    <property type="entry name" value="RNI-like"/>
    <property type="match status" value="1"/>
</dbReference>
<dbReference type="Pfam" id="PF23598">
    <property type="entry name" value="LRR_14"/>
    <property type="match status" value="1"/>
</dbReference>
<feature type="region of interest" description="Disordered" evidence="2">
    <location>
        <begin position="249"/>
        <end position="268"/>
    </location>
</feature>
<keyword evidence="5" id="KW-1185">Reference proteome</keyword>
<dbReference type="Gramene" id="TRITD1Av1G213530.4">
    <property type="protein sequence ID" value="TRITD1Av1G213530.4"/>
    <property type="gene ID" value="TRITD1Av1G213530"/>
</dbReference>
<evidence type="ECO:0000256" key="2">
    <source>
        <dbReference type="SAM" id="MobiDB-lite"/>
    </source>
</evidence>
<dbReference type="AlphaFoldDB" id="A0A9R0V359"/>
<dbReference type="Proteomes" id="UP000324705">
    <property type="component" value="Chromosome 1A"/>
</dbReference>
<dbReference type="PANTHER" id="PTHR36766">
    <property type="entry name" value="PLANT BROAD-SPECTRUM MILDEW RESISTANCE PROTEIN RPW8"/>
    <property type="match status" value="1"/>
</dbReference>
<protein>
    <recommendedName>
        <fullName evidence="3">Disease resistance R13L4/SHOC-2-like LRR domain-containing protein</fullName>
    </recommendedName>
</protein>
<evidence type="ECO:0000259" key="3">
    <source>
        <dbReference type="Pfam" id="PF23598"/>
    </source>
</evidence>
<proteinExistence type="predicted"/>
<feature type="domain" description="Disease resistance R13L4/SHOC-2-like LRR" evidence="3">
    <location>
        <begin position="88"/>
        <end position="223"/>
    </location>
</feature>
<dbReference type="EMBL" id="LT934111">
    <property type="protein sequence ID" value="VAH10706.1"/>
    <property type="molecule type" value="Genomic_DNA"/>
</dbReference>
<accession>A0A9R0V359</accession>
<dbReference type="Gene3D" id="3.80.10.10">
    <property type="entry name" value="Ribonuclease Inhibitor"/>
    <property type="match status" value="1"/>
</dbReference>
<evidence type="ECO:0000313" key="5">
    <source>
        <dbReference type="Proteomes" id="UP000324705"/>
    </source>
</evidence>
<evidence type="ECO:0000256" key="1">
    <source>
        <dbReference type="ARBA" id="ARBA00022737"/>
    </source>
</evidence>
<evidence type="ECO:0000313" key="4">
    <source>
        <dbReference type="EMBL" id="VAH10706.1"/>
    </source>
</evidence>
<name>A0A9R0V359_TRITD</name>
<organism evidence="4 5">
    <name type="scientific">Triticum turgidum subsp. durum</name>
    <name type="common">Durum wheat</name>
    <name type="synonym">Triticum durum</name>
    <dbReference type="NCBI Taxonomy" id="4567"/>
    <lineage>
        <taxon>Eukaryota</taxon>
        <taxon>Viridiplantae</taxon>
        <taxon>Streptophyta</taxon>
        <taxon>Embryophyta</taxon>
        <taxon>Tracheophyta</taxon>
        <taxon>Spermatophyta</taxon>
        <taxon>Magnoliopsida</taxon>
        <taxon>Liliopsida</taxon>
        <taxon>Poales</taxon>
        <taxon>Poaceae</taxon>
        <taxon>BOP clade</taxon>
        <taxon>Pooideae</taxon>
        <taxon>Triticodae</taxon>
        <taxon>Triticeae</taxon>
        <taxon>Triticinae</taxon>
        <taxon>Triticum</taxon>
    </lineage>
</organism>